<sequence>MSGPISGASMSKEADEATILFPNPVSTQSEYITLAVPGSPCSPCAPGSPCGPAGPAGPCAPCGPVAPSSPSSEEQEVTNAMDRAIIKIVLMDKTFVFMIFKIFWVS</sequence>
<dbReference type="EMBL" id="VNIK02000005">
    <property type="protein sequence ID" value="KAB5488767.1"/>
    <property type="molecule type" value="Genomic_DNA"/>
</dbReference>
<evidence type="ECO:0000313" key="1">
    <source>
        <dbReference type="EMBL" id="KAB5488767.1"/>
    </source>
</evidence>
<reference evidence="1" key="1">
    <citation type="submission" date="2019-10" db="EMBL/GenBank/DDBJ databases">
        <title>Muricauda hadale sp. nov., a piezophilic bacterium isolated from hadopelagic water of the Mariana Trench.</title>
        <authorList>
            <person name="Wei Y."/>
        </authorList>
    </citation>
    <scope>NUCLEOTIDE SEQUENCE [LARGE SCALE GENOMIC DNA]</scope>
    <source>
        <strain evidence="1">MT-229</strain>
    </source>
</reference>
<keyword evidence="2" id="KW-1185">Reference proteome</keyword>
<protein>
    <submittedName>
        <fullName evidence="1">Uncharacterized protein</fullName>
    </submittedName>
</protein>
<dbReference type="AlphaFoldDB" id="A0A5N5IUL3"/>
<gene>
    <name evidence="1" type="ORF">FOT42_009135</name>
</gene>
<organism evidence="1 2">
    <name type="scientific">Flagellimonas hadalis</name>
    <dbReference type="NCBI Taxonomy" id="2597517"/>
    <lineage>
        <taxon>Bacteria</taxon>
        <taxon>Pseudomonadati</taxon>
        <taxon>Bacteroidota</taxon>
        <taxon>Flavobacteriia</taxon>
        <taxon>Flavobacteriales</taxon>
        <taxon>Flavobacteriaceae</taxon>
        <taxon>Flagellimonas</taxon>
    </lineage>
</organism>
<dbReference type="Proteomes" id="UP000319204">
    <property type="component" value="Unassembled WGS sequence"/>
</dbReference>
<proteinExistence type="predicted"/>
<accession>A0A5N5IUL3</accession>
<comment type="caution">
    <text evidence="1">The sequence shown here is derived from an EMBL/GenBank/DDBJ whole genome shotgun (WGS) entry which is preliminary data.</text>
</comment>
<name>A0A5N5IUL3_9FLAO</name>
<evidence type="ECO:0000313" key="2">
    <source>
        <dbReference type="Proteomes" id="UP000319204"/>
    </source>
</evidence>